<evidence type="ECO:0000313" key="1">
    <source>
        <dbReference type="EMBL" id="ACL45045.1"/>
    </source>
</evidence>
<proteinExistence type="predicted"/>
<reference evidence="1" key="1">
    <citation type="submission" date="2009-01" db="EMBL/GenBank/DDBJ databases">
        <title>Complete sequence of chromosome Cyanothece sp. PCC 7425.</title>
        <authorList>
            <consortium name="US DOE Joint Genome Institute"/>
            <person name="Lucas S."/>
            <person name="Copeland A."/>
            <person name="Lapidus A."/>
            <person name="Glavina del Rio T."/>
            <person name="Dalin E."/>
            <person name="Tice H."/>
            <person name="Bruce D."/>
            <person name="Goodwin L."/>
            <person name="Pitluck S."/>
            <person name="Sims D."/>
            <person name="Meineke L."/>
            <person name="Brettin T."/>
            <person name="Detter J.C."/>
            <person name="Han C."/>
            <person name="Larimer F."/>
            <person name="Land M."/>
            <person name="Hauser L."/>
            <person name="Kyrpides N."/>
            <person name="Ovchinnikova G."/>
            <person name="Liberton M."/>
            <person name="Stoeckel J."/>
            <person name="Banerjee A."/>
            <person name="Singh A."/>
            <person name="Page L."/>
            <person name="Sato H."/>
            <person name="Zhao L."/>
            <person name="Sherman L."/>
            <person name="Pakrasi H."/>
            <person name="Richardson P."/>
        </authorList>
    </citation>
    <scope>NUCLEOTIDE SEQUENCE</scope>
    <source>
        <strain evidence="1">PCC 7425</strain>
    </source>
</reference>
<gene>
    <name evidence="1" type="ordered locus">Cyan7425_2698</name>
</gene>
<accession>B8HJU2</accession>
<dbReference type="STRING" id="395961.Cyan7425_2698"/>
<sequence length="59" mass="6446">MKTERKTNVQALALAAGLCITLMIKHSGLIQGQAMGGQLHRQEIAWPIVEATFNEPISE</sequence>
<protein>
    <submittedName>
        <fullName evidence="1">Uncharacterized protein</fullName>
    </submittedName>
</protein>
<organism evidence="1">
    <name type="scientific">Cyanothece sp. (strain PCC 7425 / ATCC 29141)</name>
    <dbReference type="NCBI Taxonomy" id="395961"/>
    <lineage>
        <taxon>Bacteria</taxon>
        <taxon>Bacillati</taxon>
        <taxon>Cyanobacteriota</taxon>
        <taxon>Cyanophyceae</taxon>
        <taxon>Gomontiellales</taxon>
        <taxon>Cyanothecaceae</taxon>
        <taxon>Cyanothece</taxon>
    </lineage>
</organism>
<dbReference type="EMBL" id="CP001344">
    <property type="protein sequence ID" value="ACL45045.1"/>
    <property type="molecule type" value="Genomic_DNA"/>
</dbReference>
<dbReference type="AlphaFoldDB" id="B8HJU2"/>
<dbReference type="HOGENOM" id="CLU_2952711_0_0_3"/>
<name>B8HJU2_CYAP4</name>
<dbReference type="KEGG" id="cyn:Cyan7425_2698"/>